<evidence type="ECO:0000313" key="1">
    <source>
        <dbReference type="EMBL" id="KAK7058226.1"/>
    </source>
</evidence>
<comment type="caution">
    <text evidence="1">The sequence shown here is derived from an EMBL/GenBank/DDBJ whole genome shotgun (WGS) entry which is preliminary data.</text>
</comment>
<dbReference type="EMBL" id="JAWWNJ010000004">
    <property type="protein sequence ID" value="KAK7058226.1"/>
    <property type="molecule type" value="Genomic_DNA"/>
</dbReference>
<proteinExistence type="predicted"/>
<gene>
    <name evidence="1" type="ORF">R3P38DRAFT_3169740</name>
</gene>
<keyword evidence="2" id="KW-1185">Reference proteome</keyword>
<protein>
    <submittedName>
        <fullName evidence="1">Uncharacterized protein</fullName>
    </submittedName>
</protein>
<accession>A0AAW0E2A6</accession>
<sequence>MHKLAEPQSYLSMCLAFERSASRQILLLGASSRLVFCYPIQRVCCYIHTGATKNQILERSSSELSSLLETVVYEIPLAWGPAAVAVYAGEWKEGVDEELKYPPALPHVGQAPTLSSAAAMVILVPRSPYPRCGSECSVRFKASVLIFADANREDPAFTHLTDGLSFDCVEAEAWIDADVECYGKKEAKGVEAHVGVGLGRDHSEDTGGKEGRGTYVSEVAARYLASPIRLQLVFTDEVAFVVTLVVPRLSPTEARCVKARHRERTGLNDLEGMGKEMVHGGGKDVMQRAVEFWRSMP</sequence>
<organism evidence="1 2">
    <name type="scientific">Favolaschia claudopus</name>
    <dbReference type="NCBI Taxonomy" id="2862362"/>
    <lineage>
        <taxon>Eukaryota</taxon>
        <taxon>Fungi</taxon>
        <taxon>Dikarya</taxon>
        <taxon>Basidiomycota</taxon>
        <taxon>Agaricomycotina</taxon>
        <taxon>Agaricomycetes</taxon>
        <taxon>Agaricomycetidae</taxon>
        <taxon>Agaricales</taxon>
        <taxon>Marasmiineae</taxon>
        <taxon>Mycenaceae</taxon>
        <taxon>Favolaschia</taxon>
    </lineage>
</organism>
<reference evidence="1 2" key="1">
    <citation type="journal article" date="2024" name="J Genomics">
        <title>Draft genome sequencing and assembly of Favolaschia claudopus CIRM-BRFM 2984 isolated from oak limbs.</title>
        <authorList>
            <person name="Navarro D."/>
            <person name="Drula E."/>
            <person name="Chaduli D."/>
            <person name="Cazenave R."/>
            <person name="Ahrendt S."/>
            <person name="Wang J."/>
            <person name="Lipzen A."/>
            <person name="Daum C."/>
            <person name="Barry K."/>
            <person name="Grigoriev I.V."/>
            <person name="Favel A."/>
            <person name="Rosso M.N."/>
            <person name="Martin F."/>
        </authorList>
    </citation>
    <scope>NUCLEOTIDE SEQUENCE [LARGE SCALE GENOMIC DNA]</scope>
    <source>
        <strain evidence="1 2">CIRM-BRFM 2984</strain>
    </source>
</reference>
<dbReference type="AlphaFoldDB" id="A0AAW0E2A6"/>
<dbReference type="Proteomes" id="UP001362999">
    <property type="component" value="Unassembled WGS sequence"/>
</dbReference>
<evidence type="ECO:0000313" key="2">
    <source>
        <dbReference type="Proteomes" id="UP001362999"/>
    </source>
</evidence>
<name>A0AAW0E2A6_9AGAR</name>